<dbReference type="InterPro" id="IPR006127">
    <property type="entry name" value="ZnuA-like"/>
</dbReference>
<name>A0A1I2NUS2_9CLOT</name>
<evidence type="ECO:0000313" key="6">
    <source>
        <dbReference type="EMBL" id="PWL54802.1"/>
    </source>
</evidence>
<evidence type="ECO:0000256" key="4">
    <source>
        <dbReference type="RuleBase" id="RU003512"/>
    </source>
</evidence>
<keyword evidence="3 5" id="KW-0732">Signal</keyword>
<dbReference type="Gene3D" id="3.40.50.1980">
    <property type="entry name" value="Nitrogenase molybdenum iron protein domain"/>
    <property type="match status" value="2"/>
</dbReference>
<evidence type="ECO:0000313" key="8">
    <source>
        <dbReference type="Proteomes" id="UP000182135"/>
    </source>
</evidence>
<dbReference type="AlphaFoldDB" id="A0A1I2NUS2"/>
<dbReference type="PRINTS" id="PR00690">
    <property type="entry name" value="ADHESNFAMILY"/>
</dbReference>
<reference evidence="6 9" key="2">
    <citation type="submission" date="2018-03" db="EMBL/GenBank/DDBJ databases">
        <title>The uncultured portion of the human microbiome is neutrally assembled.</title>
        <authorList>
            <person name="Jeraldo P."/>
            <person name="Boardman L."/>
            <person name="White B.A."/>
            <person name="Nelson H."/>
            <person name="Goldenfeld N."/>
            <person name="Chia N."/>
        </authorList>
    </citation>
    <scope>NUCLEOTIDE SEQUENCE [LARGE SCALE GENOMIC DNA]</scope>
    <source>
        <strain evidence="6">CIM:MAG 903</strain>
    </source>
</reference>
<evidence type="ECO:0000256" key="5">
    <source>
        <dbReference type="SAM" id="SignalP"/>
    </source>
</evidence>
<keyword evidence="2 4" id="KW-0813">Transport</keyword>
<comment type="similarity">
    <text evidence="1 4">Belongs to the bacterial solute-binding protein 9 family.</text>
</comment>
<dbReference type="GeneID" id="90545475"/>
<feature type="signal peptide" evidence="5">
    <location>
        <begin position="1"/>
        <end position="21"/>
    </location>
</feature>
<evidence type="ECO:0000256" key="3">
    <source>
        <dbReference type="ARBA" id="ARBA00022729"/>
    </source>
</evidence>
<dbReference type="PANTHER" id="PTHR42953">
    <property type="entry name" value="HIGH-AFFINITY ZINC UPTAKE SYSTEM PROTEIN ZNUA-RELATED"/>
    <property type="match status" value="1"/>
</dbReference>
<dbReference type="STRING" id="1529.SAMN04487885_12432"/>
<reference evidence="7 8" key="1">
    <citation type="submission" date="2016-10" db="EMBL/GenBank/DDBJ databases">
        <authorList>
            <person name="de Groot N.N."/>
        </authorList>
    </citation>
    <scope>NUCLEOTIDE SEQUENCE [LARGE SCALE GENOMIC DNA]</scope>
    <source>
        <strain evidence="7 8">NLAE-zl-G419</strain>
    </source>
</reference>
<dbReference type="Pfam" id="PF01297">
    <property type="entry name" value="ZnuA"/>
    <property type="match status" value="1"/>
</dbReference>
<evidence type="ECO:0000256" key="2">
    <source>
        <dbReference type="ARBA" id="ARBA00022448"/>
    </source>
</evidence>
<dbReference type="EMBL" id="FOOE01000024">
    <property type="protein sequence ID" value="SFG07644.1"/>
    <property type="molecule type" value="Genomic_DNA"/>
</dbReference>
<dbReference type="SUPFAM" id="SSF53807">
    <property type="entry name" value="Helical backbone' metal receptor"/>
    <property type="match status" value="1"/>
</dbReference>
<proteinExistence type="inferred from homology"/>
<protein>
    <submittedName>
        <fullName evidence="6">ABC transporter substrate-binding protein</fullName>
    </submittedName>
    <submittedName>
        <fullName evidence="7">Zinc transport system substrate-binding protein</fullName>
    </submittedName>
</protein>
<dbReference type="InterPro" id="IPR006129">
    <property type="entry name" value="AdhesinB"/>
</dbReference>
<dbReference type="PROSITE" id="PS51257">
    <property type="entry name" value="PROKAR_LIPOPROTEIN"/>
    <property type="match status" value="1"/>
</dbReference>
<dbReference type="GO" id="GO:0030001">
    <property type="term" value="P:metal ion transport"/>
    <property type="evidence" value="ECO:0007669"/>
    <property type="project" value="InterPro"/>
</dbReference>
<sequence length="301" mass="33697">MKKKIGLILAAVLLITLVSGCGSDRKKDDAKSSDKIKVMASFNAVADLTKEIGKDKVNISVMVPKGSEAHDFEPKPKDVAALNESNLFVYNGLDMEHWTEDTLKTINSNVTIVEASKNAELLELKNGSDDHEHGKYDPHIWLSLKEAKVMAKNIMEGLIKIDSKNEDYYVENFNDFTKKADELLSEYEKKFDSVKNKNFVTGHEAFAYLCRDFNLTQKSVAGVFNEGEATSVKLKETIDYCKENNIKTIFMEQGASSKVTDTISKETGASVEEINTLEIEGTYMDTMKNNLEKIYSGLNKM</sequence>
<dbReference type="InterPro" id="IPR006128">
    <property type="entry name" value="Lipoprotein_PsaA-like"/>
</dbReference>
<organism evidence="7 8">
    <name type="scientific">Clostridium cadaveris</name>
    <dbReference type="NCBI Taxonomy" id="1529"/>
    <lineage>
        <taxon>Bacteria</taxon>
        <taxon>Bacillati</taxon>
        <taxon>Bacillota</taxon>
        <taxon>Clostridia</taxon>
        <taxon>Eubacteriales</taxon>
        <taxon>Clostridiaceae</taxon>
        <taxon>Clostridium</taxon>
    </lineage>
</organism>
<dbReference type="Proteomes" id="UP000182135">
    <property type="component" value="Unassembled WGS sequence"/>
</dbReference>
<accession>A0A1I2NUS2</accession>
<gene>
    <name evidence="6" type="ORF">DBY38_03195</name>
    <name evidence="7" type="ORF">SAMN04487885_12432</name>
</gene>
<dbReference type="GO" id="GO:0046872">
    <property type="term" value="F:metal ion binding"/>
    <property type="evidence" value="ECO:0007669"/>
    <property type="project" value="InterPro"/>
</dbReference>
<dbReference type="Proteomes" id="UP000246114">
    <property type="component" value="Unassembled WGS sequence"/>
</dbReference>
<dbReference type="GO" id="GO:0007155">
    <property type="term" value="P:cell adhesion"/>
    <property type="evidence" value="ECO:0007669"/>
    <property type="project" value="InterPro"/>
</dbReference>
<dbReference type="PRINTS" id="PR00691">
    <property type="entry name" value="ADHESINB"/>
</dbReference>
<dbReference type="InterPro" id="IPR050492">
    <property type="entry name" value="Bact_metal-bind_prot9"/>
</dbReference>
<evidence type="ECO:0000313" key="7">
    <source>
        <dbReference type="EMBL" id="SFG07644.1"/>
    </source>
</evidence>
<feature type="chain" id="PRO_5038217033" evidence="5">
    <location>
        <begin position="22"/>
        <end position="301"/>
    </location>
</feature>
<dbReference type="OrthoDB" id="9810636at2"/>
<keyword evidence="8" id="KW-1185">Reference proteome</keyword>
<dbReference type="EMBL" id="QAMZ01000018">
    <property type="protein sequence ID" value="PWL54802.1"/>
    <property type="molecule type" value="Genomic_DNA"/>
</dbReference>
<dbReference type="PANTHER" id="PTHR42953:SF3">
    <property type="entry name" value="HIGH-AFFINITY ZINC UPTAKE SYSTEM PROTEIN ZNUA"/>
    <property type="match status" value="1"/>
</dbReference>
<evidence type="ECO:0000256" key="1">
    <source>
        <dbReference type="ARBA" id="ARBA00011028"/>
    </source>
</evidence>
<dbReference type="eggNOG" id="COG0803">
    <property type="taxonomic scope" value="Bacteria"/>
</dbReference>
<dbReference type="RefSeq" id="WP_027639569.1">
    <property type="nucleotide sequence ID" value="NZ_BAAACD010000031.1"/>
</dbReference>
<evidence type="ECO:0000313" key="9">
    <source>
        <dbReference type="Proteomes" id="UP000246114"/>
    </source>
</evidence>